<sequence>MIELQRADDIIGEGNAGTDQASTFFDDVQKAVDEKGFERVTQDDIIRYSGVPRTTLYRRYGNRDEILTAFVLNRTAADIAECRRLAASTGSFLERFEEILVFSILAAHRHRWLQRELERGSSSATQGILSNAFELSSEQTLVPALLQAKSRGICRCTAPLDELRQWLLHQIFNLSRQQYSSADDARRVVRTYILPVLALDQSSTSVSEKIDFIYQHIQDCVRK</sequence>
<dbReference type="PROSITE" id="PS50977">
    <property type="entry name" value="HTH_TETR_2"/>
    <property type="match status" value="1"/>
</dbReference>
<evidence type="ECO:0000313" key="4">
    <source>
        <dbReference type="EMBL" id="MEN2792637.1"/>
    </source>
</evidence>
<keyword evidence="1 2" id="KW-0238">DNA-binding</keyword>
<dbReference type="Pfam" id="PF00440">
    <property type="entry name" value="TetR_N"/>
    <property type="match status" value="1"/>
</dbReference>
<name>A0ABU9YA23_9SPHN</name>
<dbReference type="InterPro" id="IPR001647">
    <property type="entry name" value="HTH_TetR"/>
</dbReference>
<dbReference type="Proteomes" id="UP001419910">
    <property type="component" value="Unassembled WGS sequence"/>
</dbReference>
<dbReference type="Gene3D" id="1.10.357.10">
    <property type="entry name" value="Tetracycline Repressor, domain 2"/>
    <property type="match status" value="1"/>
</dbReference>
<evidence type="ECO:0000313" key="5">
    <source>
        <dbReference type="Proteomes" id="UP001419910"/>
    </source>
</evidence>
<dbReference type="InterPro" id="IPR009057">
    <property type="entry name" value="Homeodomain-like_sf"/>
</dbReference>
<dbReference type="SUPFAM" id="SSF46689">
    <property type="entry name" value="Homeodomain-like"/>
    <property type="match status" value="1"/>
</dbReference>
<organism evidence="4 5">
    <name type="scientific">Sphingomonas oligophenolica</name>
    <dbReference type="NCBI Taxonomy" id="301154"/>
    <lineage>
        <taxon>Bacteria</taxon>
        <taxon>Pseudomonadati</taxon>
        <taxon>Pseudomonadota</taxon>
        <taxon>Alphaproteobacteria</taxon>
        <taxon>Sphingomonadales</taxon>
        <taxon>Sphingomonadaceae</taxon>
        <taxon>Sphingomonas</taxon>
    </lineage>
</organism>
<comment type="caution">
    <text evidence="4">The sequence shown here is derived from an EMBL/GenBank/DDBJ whole genome shotgun (WGS) entry which is preliminary data.</text>
</comment>
<feature type="DNA-binding region" description="H-T-H motif" evidence="2">
    <location>
        <begin position="41"/>
        <end position="60"/>
    </location>
</feature>
<evidence type="ECO:0000256" key="1">
    <source>
        <dbReference type="ARBA" id="ARBA00023125"/>
    </source>
</evidence>
<proteinExistence type="predicted"/>
<accession>A0ABU9YA23</accession>
<evidence type="ECO:0000259" key="3">
    <source>
        <dbReference type="PROSITE" id="PS50977"/>
    </source>
</evidence>
<reference evidence="4 5" key="1">
    <citation type="submission" date="2024-05" db="EMBL/GenBank/DDBJ databases">
        <authorList>
            <person name="Liu Q."/>
            <person name="Xin Y.-H."/>
        </authorList>
    </citation>
    <scope>NUCLEOTIDE SEQUENCE [LARGE SCALE GENOMIC DNA]</scope>
    <source>
        <strain evidence="4 5">CGMCC 1.10181</strain>
    </source>
</reference>
<dbReference type="RefSeq" id="WP_343892249.1">
    <property type="nucleotide sequence ID" value="NZ_BAAAEH010000055.1"/>
</dbReference>
<feature type="domain" description="HTH tetR-type" evidence="3">
    <location>
        <begin position="18"/>
        <end position="78"/>
    </location>
</feature>
<dbReference type="EMBL" id="JBDIME010000031">
    <property type="protein sequence ID" value="MEN2792637.1"/>
    <property type="molecule type" value="Genomic_DNA"/>
</dbReference>
<gene>
    <name evidence="4" type="ORF">ABC974_23620</name>
</gene>
<evidence type="ECO:0000256" key="2">
    <source>
        <dbReference type="PROSITE-ProRule" id="PRU00335"/>
    </source>
</evidence>
<protein>
    <submittedName>
        <fullName evidence="4">TetR/AcrR family transcriptional regulator</fullName>
    </submittedName>
</protein>
<keyword evidence="5" id="KW-1185">Reference proteome</keyword>